<dbReference type="EMBL" id="OOIN01000027">
    <property type="protein sequence ID" value="SPO29242.1"/>
    <property type="molecule type" value="Genomic_DNA"/>
</dbReference>
<keyword evidence="1" id="KW-0732">Signal</keyword>
<dbReference type="AlphaFoldDB" id="A0A5C3EFN0"/>
<sequence length="150" mass="16803">MLITHLFLFVFSFLFSAHTSHTATPDPDEGADWLANRLSERSWTNAQAAHPRALLMERLLNIPRGYLSPAYMYDPNYQDHAIAQHLESGGSRYVELWADLERASSIYASPWIVTAPRSGAPTRGLLFLQIEWPGTVTPILHSGIRGEGNL</sequence>
<organism evidence="2 3">
    <name type="scientific">Ustilago trichophora</name>
    <dbReference type="NCBI Taxonomy" id="86804"/>
    <lineage>
        <taxon>Eukaryota</taxon>
        <taxon>Fungi</taxon>
        <taxon>Dikarya</taxon>
        <taxon>Basidiomycota</taxon>
        <taxon>Ustilaginomycotina</taxon>
        <taxon>Ustilaginomycetes</taxon>
        <taxon>Ustilaginales</taxon>
        <taxon>Ustilaginaceae</taxon>
        <taxon>Ustilago</taxon>
    </lineage>
</organism>
<accession>A0A5C3EFN0</accession>
<dbReference type="Proteomes" id="UP000324022">
    <property type="component" value="Unassembled WGS sequence"/>
</dbReference>
<reference evidence="2 3" key="1">
    <citation type="submission" date="2018-03" db="EMBL/GenBank/DDBJ databases">
        <authorList>
            <person name="Guldener U."/>
        </authorList>
    </citation>
    <scope>NUCLEOTIDE SEQUENCE [LARGE SCALE GENOMIC DNA]</scope>
    <source>
        <strain evidence="2 3">NBRC100155</strain>
    </source>
</reference>
<protein>
    <submittedName>
        <fullName evidence="2">Uncharacterized protein</fullName>
    </submittedName>
</protein>
<evidence type="ECO:0000313" key="2">
    <source>
        <dbReference type="EMBL" id="SPO29242.1"/>
    </source>
</evidence>
<gene>
    <name evidence="2" type="ORF">UTRI_06191</name>
</gene>
<keyword evidence="3" id="KW-1185">Reference proteome</keyword>
<evidence type="ECO:0000256" key="1">
    <source>
        <dbReference type="SAM" id="SignalP"/>
    </source>
</evidence>
<name>A0A5C3EFN0_9BASI</name>
<feature type="chain" id="PRO_5022667492" evidence="1">
    <location>
        <begin position="23"/>
        <end position="150"/>
    </location>
</feature>
<feature type="signal peptide" evidence="1">
    <location>
        <begin position="1"/>
        <end position="22"/>
    </location>
</feature>
<evidence type="ECO:0000313" key="3">
    <source>
        <dbReference type="Proteomes" id="UP000324022"/>
    </source>
</evidence>
<proteinExistence type="predicted"/>